<dbReference type="AlphaFoldDB" id="A0A0P7TSV0"/>
<reference evidence="2 3" key="1">
    <citation type="submission" date="2015-08" db="EMBL/GenBank/DDBJ databases">
        <title>The genome of the Asian arowana (Scleropages formosus).</title>
        <authorList>
            <person name="Tan M.H."/>
            <person name="Gan H.M."/>
            <person name="Croft L.J."/>
            <person name="Austin C.M."/>
        </authorList>
    </citation>
    <scope>NUCLEOTIDE SEQUENCE [LARGE SCALE GENOMIC DNA]</scope>
    <source>
        <strain evidence="2">Aro1</strain>
    </source>
</reference>
<gene>
    <name evidence="2" type="ORF">Z043_121199</name>
</gene>
<sequence>GSRTRTSIAAFTSFLGITIVTSDFAQEGPAVTSQLPQKAPGGPPSAMALLFSGAVTSSPIKEGHSLAEQSCHSKSRTCAVTCVCGSRSLGLSPLSPELTYQCYSLNPLTGSLCSCRRSPRLLSNGYYVLTEDSYACDGDGNVSLTPSKTNVSYKENPVR</sequence>
<name>A0A0P7TSV0_SCLFO</name>
<dbReference type="Pfam" id="PF15121">
    <property type="entry name" value="TMEM71"/>
    <property type="match status" value="1"/>
</dbReference>
<proteinExistence type="predicted"/>
<evidence type="ECO:0000313" key="3">
    <source>
        <dbReference type="Proteomes" id="UP000034805"/>
    </source>
</evidence>
<organism evidence="2 3">
    <name type="scientific">Scleropages formosus</name>
    <name type="common">Asian bonytongue</name>
    <name type="synonym">Osteoglossum formosum</name>
    <dbReference type="NCBI Taxonomy" id="113540"/>
    <lineage>
        <taxon>Eukaryota</taxon>
        <taxon>Metazoa</taxon>
        <taxon>Chordata</taxon>
        <taxon>Craniata</taxon>
        <taxon>Vertebrata</taxon>
        <taxon>Euteleostomi</taxon>
        <taxon>Actinopterygii</taxon>
        <taxon>Neopterygii</taxon>
        <taxon>Teleostei</taxon>
        <taxon>Osteoglossocephala</taxon>
        <taxon>Osteoglossomorpha</taxon>
        <taxon>Osteoglossiformes</taxon>
        <taxon>Osteoglossidae</taxon>
        <taxon>Scleropages</taxon>
    </lineage>
</organism>
<dbReference type="PANTHER" id="PTHR35255:SF1">
    <property type="entry name" value="TRANSMEMBRANE PROTEIN 71"/>
    <property type="match status" value="1"/>
</dbReference>
<evidence type="ECO:0000256" key="1">
    <source>
        <dbReference type="SAM" id="SignalP"/>
    </source>
</evidence>
<comment type="caution">
    <text evidence="2">The sequence shown here is derived from an EMBL/GenBank/DDBJ whole genome shotgun (WGS) entry which is preliminary data.</text>
</comment>
<feature type="non-terminal residue" evidence="2">
    <location>
        <position position="1"/>
    </location>
</feature>
<dbReference type="Proteomes" id="UP000034805">
    <property type="component" value="Unassembled WGS sequence"/>
</dbReference>
<keyword evidence="1" id="KW-0732">Signal</keyword>
<evidence type="ECO:0000313" key="2">
    <source>
        <dbReference type="EMBL" id="KPP60772.1"/>
    </source>
</evidence>
<protein>
    <submittedName>
        <fullName evidence="2">Uncharacterized protein</fullName>
    </submittedName>
</protein>
<dbReference type="PANTHER" id="PTHR35255">
    <property type="entry name" value="TRANSMEMBRANE PROTEIN 71"/>
    <property type="match status" value="1"/>
</dbReference>
<dbReference type="InterPro" id="IPR027975">
    <property type="entry name" value="TMEM71"/>
</dbReference>
<dbReference type="STRING" id="113540.ENSSFOP00015032648"/>
<feature type="chain" id="PRO_5006143051" evidence="1">
    <location>
        <begin position="23"/>
        <end position="159"/>
    </location>
</feature>
<feature type="signal peptide" evidence="1">
    <location>
        <begin position="1"/>
        <end position="22"/>
    </location>
</feature>
<accession>A0A0P7TSV0</accession>
<dbReference type="EMBL" id="JARO02010354">
    <property type="protein sequence ID" value="KPP60772.1"/>
    <property type="molecule type" value="Genomic_DNA"/>
</dbReference>